<evidence type="ECO:0000313" key="2">
    <source>
        <dbReference type="EMBL" id="CDU24262.1"/>
    </source>
</evidence>
<gene>
    <name evidence="2" type="ORF">SPSC_03333</name>
</gene>
<evidence type="ECO:0008006" key="3">
    <source>
        <dbReference type="Google" id="ProtNLM"/>
    </source>
</evidence>
<reference evidence="2" key="1">
    <citation type="submission" date="2014-06" db="EMBL/GenBank/DDBJ databases">
        <authorList>
            <person name="Ju J."/>
            <person name="Zhang J."/>
        </authorList>
    </citation>
    <scope>NUCLEOTIDE SEQUENCE</scope>
    <source>
        <strain evidence="2">SscI8</strain>
    </source>
</reference>
<dbReference type="Gene3D" id="2.60.40.640">
    <property type="match status" value="1"/>
</dbReference>
<feature type="compositionally biased region" description="Low complexity" evidence="1">
    <location>
        <begin position="507"/>
        <end position="539"/>
    </location>
</feature>
<dbReference type="OrthoDB" id="3365616at2759"/>
<organism evidence="2">
    <name type="scientific">Sporisorium scitamineum</name>
    <dbReference type="NCBI Taxonomy" id="49012"/>
    <lineage>
        <taxon>Eukaryota</taxon>
        <taxon>Fungi</taxon>
        <taxon>Dikarya</taxon>
        <taxon>Basidiomycota</taxon>
        <taxon>Ustilaginomycotina</taxon>
        <taxon>Ustilaginomycetes</taxon>
        <taxon>Ustilaginales</taxon>
        <taxon>Ustilaginaceae</taxon>
        <taxon>Sporisorium</taxon>
    </lineage>
</organism>
<protein>
    <recommendedName>
        <fullName evidence="3">Arrestin-like N-terminal domain-containing protein</fullName>
    </recommendedName>
</protein>
<feature type="compositionally biased region" description="Low complexity" evidence="1">
    <location>
        <begin position="580"/>
        <end position="595"/>
    </location>
</feature>
<feature type="compositionally biased region" description="Low complexity" evidence="1">
    <location>
        <begin position="488"/>
        <end position="499"/>
    </location>
</feature>
<dbReference type="InterPro" id="IPR014752">
    <property type="entry name" value="Arrestin-like_C"/>
</dbReference>
<dbReference type="AlphaFoldDB" id="A0A127ZE62"/>
<dbReference type="EMBL" id="LK056666">
    <property type="protein sequence ID" value="CDU24262.1"/>
    <property type="molecule type" value="Genomic_DNA"/>
</dbReference>
<sequence>MARATRAPMPAKPVPLKTVHTYPSKNGNASLNIYSYPQRVPTFMGGSHERGWGALAGTVDLNVTEPSGQRISSIKLTLTATQLITVPKTASVDAPSALDRMSINPDETKTKQDTLLELEHILFEPLKTDVDKDANLLPQGKHIYPFTIQLPLLGNKDKKNPPLLPPSCVIEPLIQGPHDAAMRQNSTRLFGRSKANAKHQARPAWATIKYQLKLTVQRTGLLKRNVRSYAPFVYLPSPPTSAASLLLQRRANGAAMAAIVLQRQGDGCQPIETPQEWRQRTLSFLTSPNGPQKLESEKKAGLLSSFFGASKKQHVVHWHEAWTFFMPMSGRSSFPLRSAIPLIVRCATNKPIDLSNSSPLAFRLYRRLRLLTDKKQKPIAMQQEAVAEAALRYSVESRGVHRINGIIALPPNCVPTFDMHGLSLDYYVAVVRVLDGAVLHKEAVNLACPPPVEPKTAYGPYPSGFAWRSAQQAALQQLEAPSPPEESPPLASHMSSPASTSPPPPLSRQRPSVSSVASSSPSSAHATSRRTSTAPSFRSYRSGSTDSTHYASAASSLNHANTGTASASAAASAAAPMGLAGMANSPPASSAGASGFVHAPYSSNLDPVKERSATPSSVRATPIAPSKARATQPDLGVSVIDTSDTASIASSTRRRDRYSSRGAAPVPEASSTRSSVDHHPHQGPTMYIHTHEKAAPLTSTASSAGPESSNARRGLFVTNAEDPPSIPAKASSSAREHANALVGASSSSRKPRDKRAGRERSSKTSTSASRSRTDAATASAQSSSSRNARDAAPRPLPATPAPPLPDSIQNLPPPAALGSPPASPRQTTLLDPSAVLTNEDLMCGEDMQLELPPSYFEAVYGAEEEDDDG</sequence>
<name>A0A127ZE62_9BASI</name>
<evidence type="ECO:0000256" key="1">
    <source>
        <dbReference type="SAM" id="MobiDB-lite"/>
    </source>
</evidence>
<feature type="compositionally biased region" description="Low complexity" evidence="1">
    <location>
        <begin position="640"/>
        <end position="651"/>
    </location>
</feature>
<feature type="region of interest" description="Disordered" evidence="1">
    <location>
        <begin position="472"/>
        <end position="549"/>
    </location>
</feature>
<proteinExistence type="predicted"/>
<feature type="compositionally biased region" description="Low complexity" evidence="1">
    <location>
        <begin position="763"/>
        <end position="786"/>
    </location>
</feature>
<feature type="compositionally biased region" description="Polar residues" evidence="1">
    <location>
        <begin position="697"/>
        <end position="711"/>
    </location>
</feature>
<feature type="compositionally biased region" description="Pro residues" evidence="1">
    <location>
        <begin position="794"/>
        <end position="815"/>
    </location>
</feature>
<feature type="region of interest" description="Disordered" evidence="1">
    <location>
        <begin position="580"/>
        <end position="833"/>
    </location>
</feature>
<accession>A0A127ZE62</accession>